<feature type="domain" description="CBS" evidence="4">
    <location>
        <begin position="83"/>
        <end position="138"/>
    </location>
</feature>
<dbReference type="SUPFAM" id="SSF54631">
    <property type="entry name" value="CBS-domain pair"/>
    <property type="match status" value="1"/>
</dbReference>
<keyword evidence="1 2" id="KW-0129">CBS domain</keyword>
<dbReference type="Gene3D" id="3.10.580.10">
    <property type="entry name" value="CBS-domain"/>
    <property type="match status" value="1"/>
</dbReference>
<accession>A0ABX1IWE1</accession>
<gene>
    <name evidence="5" type="ORF">HFP15_02725</name>
</gene>
<evidence type="ECO:0000256" key="1">
    <source>
        <dbReference type="ARBA" id="ARBA00023122"/>
    </source>
</evidence>
<dbReference type="SMART" id="SM00116">
    <property type="entry name" value="CBS"/>
    <property type="match status" value="2"/>
</dbReference>
<organism evidence="5 6">
    <name type="scientific">Amycolatopsis acididurans</name>
    <dbReference type="NCBI Taxonomy" id="2724524"/>
    <lineage>
        <taxon>Bacteria</taxon>
        <taxon>Bacillati</taxon>
        <taxon>Actinomycetota</taxon>
        <taxon>Actinomycetes</taxon>
        <taxon>Pseudonocardiales</taxon>
        <taxon>Pseudonocardiaceae</taxon>
        <taxon>Amycolatopsis</taxon>
    </lineage>
</organism>
<feature type="domain" description="CBS" evidence="4">
    <location>
        <begin position="1"/>
        <end position="60"/>
    </location>
</feature>
<comment type="caution">
    <text evidence="5">The sequence shown here is derived from an EMBL/GenBank/DDBJ whole genome shotgun (WGS) entry which is preliminary data.</text>
</comment>
<dbReference type="EMBL" id="JAAXLS010000001">
    <property type="protein sequence ID" value="NKQ51792.1"/>
    <property type="molecule type" value="Genomic_DNA"/>
</dbReference>
<sequence>MTKDVAVVSPGTEFKDIAELLARRRISAVAVVDGETLVGVVSEADLLPKEQYAGEPAHHSRFGIHRDGRQRRKAAAVLARDLMTAPARTVGVAESLSAVARQLTGTGLRRLFVVDGDKLVGVIARRDLVGVFLRADAEIKSEIERDVFGKALLADPACYSVTVRNGEVMLLGRVERRSLVTAAGELAALVPGVVGVCNRLGYVWDDKRE</sequence>
<dbReference type="InterPro" id="IPR007055">
    <property type="entry name" value="BON_dom"/>
</dbReference>
<evidence type="ECO:0000259" key="4">
    <source>
        <dbReference type="PROSITE" id="PS51371"/>
    </source>
</evidence>
<evidence type="ECO:0000256" key="2">
    <source>
        <dbReference type="PROSITE-ProRule" id="PRU00703"/>
    </source>
</evidence>
<reference evidence="5 6" key="1">
    <citation type="submission" date="2020-04" db="EMBL/GenBank/DDBJ databases">
        <title>Novel species.</title>
        <authorList>
            <person name="Teo W.F.A."/>
            <person name="Lipun K."/>
            <person name="Srisuk N."/>
            <person name="Duangmal K."/>
        </authorList>
    </citation>
    <scope>NUCLEOTIDE SEQUENCE [LARGE SCALE GENOMIC DNA]</scope>
    <source>
        <strain evidence="5 6">K13G38</strain>
    </source>
</reference>
<dbReference type="InterPro" id="IPR051257">
    <property type="entry name" value="Diverse_CBS-Domain"/>
</dbReference>
<dbReference type="PROSITE" id="PS51371">
    <property type="entry name" value="CBS"/>
    <property type="match status" value="2"/>
</dbReference>
<dbReference type="PANTHER" id="PTHR43080:SF29">
    <property type="entry name" value="OS02G0818000 PROTEIN"/>
    <property type="match status" value="1"/>
</dbReference>
<dbReference type="CDD" id="cd04586">
    <property type="entry name" value="CBS_pair_BON_assoc"/>
    <property type="match status" value="1"/>
</dbReference>
<name>A0ABX1IWE1_9PSEU</name>
<dbReference type="Proteomes" id="UP000715441">
    <property type="component" value="Unassembled WGS sequence"/>
</dbReference>
<keyword evidence="6" id="KW-1185">Reference proteome</keyword>
<dbReference type="Gene3D" id="3.30.1340.30">
    <property type="match status" value="1"/>
</dbReference>
<dbReference type="InterPro" id="IPR000644">
    <property type="entry name" value="CBS_dom"/>
</dbReference>
<dbReference type="PANTHER" id="PTHR43080">
    <property type="entry name" value="CBS DOMAIN-CONTAINING PROTEIN CBSX3, MITOCHONDRIAL"/>
    <property type="match status" value="1"/>
</dbReference>
<protein>
    <submittedName>
        <fullName evidence="5">CBS domain-containing protein</fullName>
    </submittedName>
</protein>
<dbReference type="PROSITE" id="PS50914">
    <property type="entry name" value="BON"/>
    <property type="match status" value="1"/>
</dbReference>
<feature type="domain" description="BON" evidence="3">
    <location>
        <begin position="135"/>
        <end position="204"/>
    </location>
</feature>
<dbReference type="Pfam" id="PF04972">
    <property type="entry name" value="BON"/>
    <property type="match status" value="1"/>
</dbReference>
<evidence type="ECO:0000313" key="6">
    <source>
        <dbReference type="Proteomes" id="UP000715441"/>
    </source>
</evidence>
<evidence type="ECO:0000313" key="5">
    <source>
        <dbReference type="EMBL" id="NKQ51792.1"/>
    </source>
</evidence>
<evidence type="ECO:0000259" key="3">
    <source>
        <dbReference type="PROSITE" id="PS50914"/>
    </source>
</evidence>
<dbReference type="Pfam" id="PF00571">
    <property type="entry name" value="CBS"/>
    <property type="match status" value="2"/>
</dbReference>
<dbReference type="InterPro" id="IPR046342">
    <property type="entry name" value="CBS_dom_sf"/>
</dbReference>
<proteinExistence type="predicted"/>